<name>A0AAV6YQ77_ENGPU</name>
<dbReference type="AlphaFoldDB" id="A0AAV6YQ77"/>
<accession>A0AAV6YQ77</accession>
<protein>
    <recommendedName>
        <fullName evidence="4">Secreted protein</fullName>
    </recommendedName>
</protein>
<gene>
    <name evidence="2" type="ORF">GDO81_023672</name>
</gene>
<sequence length="80" mass="8243">MFWFLKAQSQISSSSWCLGSSSFRCTSSSLPLGIFISQASVLSSSLCLGSSSLCSKSSSWPLGSSGLSLGSLSPSGVWVP</sequence>
<dbReference type="Proteomes" id="UP000824782">
    <property type="component" value="Unassembled WGS sequence"/>
</dbReference>
<evidence type="ECO:0000313" key="2">
    <source>
        <dbReference type="EMBL" id="KAG8537865.1"/>
    </source>
</evidence>
<dbReference type="EMBL" id="WNYA01025891">
    <property type="protein sequence ID" value="KAG8537865.1"/>
    <property type="molecule type" value="Genomic_DNA"/>
</dbReference>
<evidence type="ECO:0008006" key="4">
    <source>
        <dbReference type="Google" id="ProtNLM"/>
    </source>
</evidence>
<organism evidence="2 3">
    <name type="scientific">Engystomops pustulosus</name>
    <name type="common">Tungara frog</name>
    <name type="synonym">Physalaemus pustulosus</name>
    <dbReference type="NCBI Taxonomy" id="76066"/>
    <lineage>
        <taxon>Eukaryota</taxon>
        <taxon>Metazoa</taxon>
        <taxon>Chordata</taxon>
        <taxon>Craniata</taxon>
        <taxon>Vertebrata</taxon>
        <taxon>Euteleostomi</taxon>
        <taxon>Amphibia</taxon>
        <taxon>Batrachia</taxon>
        <taxon>Anura</taxon>
        <taxon>Neobatrachia</taxon>
        <taxon>Hyloidea</taxon>
        <taxon>Leptodactylidae</taxon>
        <taxon>Leiuperinae</taxon>
        <taxon>Engystomops</taxon>
    </lineage>
</organism>
<evidence type="ECO:0000313" key="3">
    <source>
        <dbReference type="Proteomes" id="UP000824782"/>
    </source>
</evidence>
<proteinExistence type="predicted"/>
<comment type="caution">
    <text evidence="2">The sequence shown here is derived from an EMBL/GenBank/DDBJ whole genome shotgun (WGS) entry which is preliminary data.</text>
</comment>
<feature type="region of interest" description="Disordered" evidence="1">
    <location>
        <begin position="60"/>
        <end position="80"/>
    </location>
</feature>
<reference evidence="2" key="1">
    <citation type="thesis" date="2020" institute="ProQuest LLC" country="789 East Eisenhower Parkway, Ann Arbor, MI, USA">
        <title>Comparative Genomics and Chromosome Evolution.</title>
        <authorList>
            <person name="Mudd A.B."/>
        </authorList>
    </citation>
    <scope>NUCLEOTIDE SEQUENCE</scope>
    <source>
        <strain evidence="2">237g6f4</strain>
        <tissue evidence="2">Blood</tissue>
    </source>
</reference>
<keyword evidence="3" id="KW-1185">Reference proteome</keyword>
<evidence type="ECO:0000256" key="1">
    <source>
        <dbReference type="SAM" id="MobiDB-lite"/>
    </source>
</evidence>